<evidence type="ECO:0000313" key="1">
    <source>
        <dbReference type="EMBL" id="NIJ46050.1"/>
    </source>
</evidence>
<name>A0ABX0UB44_9FLAO</name>
<organism evidence="1 2">
    <name type="scientific">Wenyingzhuangia heitensis</name>
    <dbReference type="NCBI Taxonomy" id="1487859"/>
    <lineage>
        <taxon>Bacteria</taxon>
        <taxon>Pseudomonadati</taxon>
        <taxon>Bacteroidota</taxon>
        <taxon>Flavobacteriia</taxon>
        <taxon>Flavobacteriales</taxon>
        <taxon>Flavobacteriaceae</taxon>
        <taxon>Wenyingzhuangia</taxon>
    </lineage>
</organism>
<reference evidence="1 2" key="1">
    <citation type="submission" date="2020-03" db="EMBL/GenBank/DDBJ databases">
        <title>Genomic Encyclopedia of Type Strains, Phase IV (KMG-IV): sequencing the most valuable type-strain genomes for metagenomic binning, comparative biology and taxonomic classification.</title>
        <authorList>
            <person name="Goeker M."/>
        </authorList>
    </citation>
    <scope>NUCLEOTIDE SEQUENCE [LARGE SCALE GENOMIC DNA]</scope>
    <source>
        <strain evidence="1 2">DSM 101599</strain>
    </source>
</reference>
<dbReference type="PROSITE" id="PS51257">
    <property type="entry name" value="PROKAR_LIPOPROTEIN"/>
    <property type="match status" value="1"/>
</dbReference>
<dbReference type="Proteomes" id="UP000745859">
    <property type="component" value="Unassembled WGS sequence"/>
</dbReference>
<comment type="caution">
    <text evidence="1">The sequence shown here is derived from an EMBL/GenBank/DDBJ whole genome shotgun (WGS) entry which is preliminary data.</text>
</comment>
<sequence>MNKKFFTAGVLAFGMLLGSCDNDDDTKSIIESNTNLELSINGLANLGDDFVYEGWIIVNENPVSTGVFTINDSGDWSANSFTVDKTNLANATKFVLSIEPTVDNDPAPSATKILAADFSGNSAIVVANTIPGINTNGDGEFTEAWGKFFLRTPTDETGTNNGNDENGIWYGTPGTPPTAGLGGMPELEASSGWRYEGWVVVNGTPISTGTFISFTESDASNQFSGTEANAGPPIPGEDFLLNAPTGVTFPLDVRGKTTVISLEPYPDNSVKPFSIKPLLVTIATDAAIAPTTHNLNTNLSSFPSGSIIRK</sequence>
<evidence type="ECO:0000313" key="2">
    <source>
        <dbReference type="Proteomes" id="UP000745859"/>
    </source>
</evidence>
<dbReference type="EMBL" id="JAASQL010000004">
    <property type="protein sequence ID" value="NIJ46050.1"/>
    <property type="molecule type" value="Genomic_DNA"/>
</dbReference>
<gene>
    <name evidence="1" type="ORF">FHR24_002528</name>
</gene>
<evidence type="ECO:0008006" key="3">
    <source>
        <dbReference type="Google" id="ProtNLM"/>
    </source>
</evidence>
<protein>
    <recommendedName>
        <fullName evidence="3">Anti-sigma-K factor rskA</fullName>
    </recommendedName>
</protein>
<proteinExistence type="predicted"/>
<keyword evidence="2" id="KW-1185">Reference proteome</keyword>
<dbReference type="RefSeq" id="WP_167189357.1">
    <property type="nucleotide sequence ID" value="NZ_JAASQL010000004.1"/>
</dbReference>
<accession>A0ABX0UB44</accession>